<dbReference type="InterPro" id="IPR035979">
    <property type="entry name" value="RBD_domain_sf"/>
</dbReference>
<feature type="compositionally biased region" description="Basic residues" evidence="3">
    <location>
        <begin position="30"/>
        <end position="50"/>
    </location>
</feature>
<evidence type="ECO:0000256" key="3">
    <source>
        <dbReference type="SAM" id="MobiDB-lite"/>
    </source>
</evidence>
<name>U5ET24_9DIPT</name>
<sequence>SHSRSSSPHRTYKHDRKSRNGDEHQNNKSSRYRTRSRSPRRRSPYSRSRSKSLSPKRSARRSSSRSPAYVRKSRRENVAQSRCLGVFGLSTYTTEAQIKDIFSRFGPIEKVNVIIDAKSGRSRGFCFVYYESVEDAKTAKDECNGIEVEDRRIRVDFSFTQRAHTPTPGIYKGHKRPGYYHQDRYRYNDNYYEPRSRRRRTRSRSRSPYYREKRRR</sequence>
<dbReference type="GO" id="GO:0003723">
    <property type="term" value="F:RNA binding"/>
    <property type="evidence" value="ECO:0007669"/>
    <property type="project" value="UniProtKB-UniRule"/>
</dbReference>
<keyword evidence="1 2" id="KW-0694">RNA-binding</keyword>
<evidence type="ECO:0000313" key="5">
    <source>
        <dbReference type="EMBL" id="JAB56901.1"/>
    </source>
</evidence>
<dbReference type="SMART" id="SM00360">
    <property type="entry name" value="RRM"/>
    <property type="match status" value="1"/>
</dbReference>
<proteinExistence type="evidence at transcript level"/>
<reference evidence="5" key="1">
    <citation type="journal article" date="2014" name="Insect Biochem. Mol. Biol.">
        <title>An insight into the sialome of the frog biting fly, Corethrella appendiculata.</title>
        <authorList>
            <person name="Ribeiro J.M.C."/>
            <person name="Chagas A.C."/>
            <person name="Pham V.M."/>
            <person name="Lounibos L.P."/>
            <person name="Calvo E."/>
        </authorList>
    </citation>
    <scope>NUCLEOTIDE SEQUENCE</scope>
    <source>
        <tissue evidence="5">Salivary glands</tissue>
    </source>
</reference>
<feature type="non-terminal residue" evidence="5">
    <location>
        <position position="1"/>
    </location>
</feature>
<dbReference type="Pfam" id="PF00076">
    <property type="entry name" value="RRM_1"/>
    <property type="match status" value="1"/>
</dbReference>
<feature type="region of interest" description="Disordered" evidence="3">
    <location>
        <begin position="190"/>
        <end position="216"/>
    </location>
</feature>
<dbReference type="CDD" id="cd12363">
    <property type="entry name" value="RRM_TRA2"/>
    <property type="match status" value="1"/>
</dbReference>
<dbReference type="InterPro" id="IPR050441">
    <property type="entry name" value="RBM"/>
</dbReference>
<dbReference type="AlphaFoldDB" id="U5ET24"/>
<feature type="non-terminal residue" evidence="5">
    <location>
        <position position="216"/>
    </location>
</feature>
<evidence type="ECO:0000259" key="4">
    <source>
        <dbReference type="PROSITE" id="PS50102"/>
    </source>
</evidence>
<dbReference type="SUPFAM" id="SSF54928">
    <property type="entry name" value="RNA-binding domain, RBD"/>
    <property type="match status" value="1"/>
</dbReference>
<evidence type="ECO:0000256" key="1">
    <source>
        <dbReference type="ARBA" id="ARBA00022884"/>
    </source>
</evidence>
<accession>U5ET24</accession>
<protein>
    <submittedName>
        <fullName evidence="5">Putative nucleus</fullName>
    </submittedName>
</protein>
<feature type="domain" description="RRM" evidence="4">
    <location>
        <begin position="82"/>
        <end position="160"/>
    </location>
</feature>
<dbReference type="PANTHER" id="PTHR48034">
    <property type="entry name" value="TRANSFORMER-2 SEX-DETERMINING PROTEIN-RELATED"/>
    <property type="match status" value="1"/>
</dbReference>
<dbReference type="PROSITE" id="PS50102">
    <property type="entry name" value="RRM"/>
    <property type="match status" value="1"/>
</dbReference>
<dbReference type="EMBL" id="GANO01002970">
    <property type="protein sequence ID" value="JAB56901.1"/>
    <property type="molecule type" value="mRNA"/>
</dbReference>
<dbReference type="InterPro" id="IPR012677">
    <property type="entry name" value="Nucleotide-bd_a/b_plait_sf"/>
</dbReference>
<organism evidence="5">
    <name type="scientific">Corethrella appendiculata</name>
    <dbReference type="NCBI Taxonomy" id="1370023"/>
    <lineage>
        <taxon>Eukaryota</taxon>
        <taxon>Metazoa</taxon>
        <taxon>Ecdysozoa</taxon>
        <taxon>Arthropoda</taxon>
        <taxon>Hexapoda</taxon>
        <taxon>Insecta</taxon>
        <taxon>Pterygota</taxon>
        <taxon>Neoptera</taxon>
        <taxon>Endopterygota</taxon>
        <taxon>Diptera</taxon>
        <taxon>Nematocera</taxon>
        <taxon>Culicoidea</taxon>
        <taxon>Chaoboridae</taxon>
        <taxon>Corethrella</taxon>
    </lineage>
</organism>
<feature type="compositionally biased region" description="Basic residues" evidence="3">
    <location>
        <begin position="196"/>
        <end position="205"/>
    </location>
</feature>
<dbReference type="InterPro" id="IPR000504">
    <property type="entry name" value="RRM_dom"/>
</dbReference>
<dbReference type="Gene3D" id="3.30.70.330">
    <property type="match status" value="1"/>
</dbReference>
<feature type="region of interest" description="Disordered" evidence="3">
    <location>
        <begin position="1"/>
        <end position="75"/>
    </location>
</feature>
<evidence type="ECO:0000256" key="2">
    <source>
        <dbReference type="PROSITE-ProRule" id="PRU00176"/>
    </source>
</evidence>